<reference evidence="1" key="1">
    <citation type="journal article" date="2020" name="Stud. Mycol.">
        <title>101 Dothideomycetes genomes: a test case for predicting lifestyles and emergence of pathogens.</title>
        <authorList>
            <person name="Haridas S."/>
            <person name="Albert R."/>
            <person name="Binder M."/>
            <person name="Bloem J."/>
            <person name="Labutti K."/>
            <person name="Salamov A."/>
            <person name="Andreopoulos B."/>
            <person name="Baker S."/>
            <person name="Barry K."/>
            <person name="Bills G."/>
            <person name="Bluhm B."/>
            <person name="Cannon C."/>
            <person name="Castanera R."/>
            <person name="Culley D."/>
            <person name="Daum C."/>
            <person name="Ezra D."/>
            <person name="Gonzalez J."/>
            <person name="Henrissat B."/>
            <person name="Kuo A."/>
            <person name="Liang C."/>
            <person name="Lipzen A."/>
            <person name="Lutzoni F."/>
            <person name="Magnuson J."/>
            <person name="Mondo S."/>
            <person name="Nolan M."/>
            <person name="Ohm R."/>
            <person name="Pangilinan J."/>
            <person name="Park H.-J."/>
            <person name="Ramirez L."/>
            <person name="Alfaro M."/>
            <person name="Sun H."/>
            <person name="Tritt A."/>
            <person name="Yoshinaga Y."/>
            <person name="Zwiers L.-H."/>
            <person name="Turgeon B."/>
            <person name="Goodwin S."/>
            <person name="Spatafora J."/>
            <person name="Crous P."/>
            <person name="Grigoriev I."/>
        </authorList>
    </citation>
    <scope>NUCLEOTIDE SEQUENCE</scope>
    <source>
        <strain evidence="1">CBS 675.92</strain>
    </source>
</reference>
<dbReference type="InterPro" id="IPR032675">
    <property type="entry name" value="LRR_dom_sf"/>
</dbReference>
<sequence>MAGPRLEDLSQEILLEIVKSIHSAKDWYNLCLVKPFRPAATELLYREANFYDHNPALLLRTVLEYPKLAVLIRILDFRSYGEFEKHPIPSDSGISGFTAAVRALNLPAEDEARWITHLQEIFSEERDHMRRLSQYRDSFSRAHSATRQRKTSLKRDAYLDAIHGLVLLHTPNVKQIWLDQSVTRSPFLPTNSSHTYSQWWAVAFPSPACSLPFINRPSYGKLNSVSISTGGLQLKELASLFKLEALQELKMFGLKESKASEDWAWDANTFFEEDMSNIKSLTLTGAHIHLDAFKLIIRCCKSLRIFSYGDHGFWVKGFNVDYAHIANSLQKHKGSLQELEVRLVKARTSVKDMLVKSTGLETLSLDFKGLYLDQDRPTITELVPPNLQLLRITEIRRKSMPGLLDPSGPLSPLLDEGGLPYLESLEFGIKNFHEEDLPGLESTQIMKGLRKRDVDVRFFEQDYDLDYMGWLKGMDLKLIPTFE</sequence>
<dbReference type="EMBL" id="ML977052">
    <property type="protein sequence ID" value="KAF1948655.1"/>
    <property type="molecule type" value="Genomic_DNA"/>
</dbReference>
<dbReference type="Gene3D" id="3.80.10.10">
    <property type="entry name" value="Ribonuclease Inhibitor"/>
    <property type="match status" value="1"/>
</dbReference>
<evidence type="ECO:0000313" key="1">
    <source>
        <dbReference type="EMBL" id="KAF1948655.1"/>
    </source>
</evidence>
<organism evidence="1 2">
    <name type="scientific">Byssothecium circinans</name>
    <dbReference type="NCBI Taxonomy" id="147558"/>
    <lineage>
        <taxon>Eukaryota</taxon>
        <taxon>Fungi</taxon>
        <taxon>Dikarya</taxon>
        <taxon>Ascomycota</taxon>
        <taxon>Pezizomycotina</taxon>
        <taxon>Dothideomycetes</taxon>
        <taxon>Pleosporomycetidae</taxon>
        <taxon>Pleosporales</taxon>
        <taxon>Massarineae</taxon>
        <taxon>Massarinaceae</taxon>
        <taxon>Byssothecium</taxon>
    </lineage>
</organism>
<evidence type="ECO:0000313" key="2">
    <source>
        <dbReference type="Proteomes" id="UP000800035"/>
    </source>
</evidence>
<proteinExistence type="predicted"/>
<dbReference type="Proteomes" id="UP000800035">
    <property type="component" value="Unassembled WGS sequence"/>
</dbReference>
<dbReference type="OrthoDB" id="3800927at2759"/>
<gene>
    <name evidence="1" type="ORF">CC80DRAFT_299727</name>
</gene>
<dbReference type="AlphaFoldDB" id="A0A6A5T6T8"/>
<evidence type="ECO:0008006" key="3">
    <source>
        <dbReference type="Google" id="ProtNLM"/>
    </source>
</evidence>
<keyword evidence="2" id="KW-1185">Reference proteome</keyword>
<name>A0A6A5T6T8_9PLEO</name>
<accession>A0A6A5T6T8</accession>
<protein>
    <recommendedName>
        <fullName evidence="3">F-box domain-containing protein</fullName>
    </recommendedName>
</protein>